<keyword evidence="12" id="KW-1185">Reference proteome</keyword>
<evidence type="ECO:0000259" key="10">
    <source>
        <dbReference type="SMART" id="SM00397"/>
    </source>
</evidence>
<gene>
    <name evidence="11" type="ORF">RIMI_LOCUS8696462</name>
</gene>
<dbReference type="SUPFAM" id="SSF58038">
    <property type="entry name" value="SNARE fusion complex"/>
    <property type="match status" value="1"/>
</dbReference>
<evidence type="ECO:0000256" key="1">
    <source>
        <dbReference type="ARBA" id="ARBA00004211"/>
    </source>
</evidence>
<feature type="domain" description="T-SNARE coiled-coil homology" evidence="10">
    <location>
        <begin position="52"/>
        <end position="119"/>
    </location>
</feature>
<evidence type="ECO:0000256" key="3">
    <source>
        <dbReference type="ARBA" id="ARBA00022692"/>
    </source>
</evidence>
<keyword evidence="6 8" id="KW-0175">Coiled coil</keyword>
<dbReference type="PANTHER" id="PTHR21230:SF89">
    <property type="entry name" value="VESICLE TRANSPORT THROUGH INTERACTION WITH T-SNARES HOMOLOG 1B"/>
    <property type="match status" value="1"/>
</dbReference>
<dbReference type="InterPro" id="IPR000727">
    <property type="entry name" value="T_SNARE_dom"/>
</dbReference>
<evidence type="ECO:0000256" key="2">
    <source>
        <dbReference type="ARBA" id="ARBA00022448"/>
    </source>
</evidence>
<dbReference type="EMBL" id="CAUEEQ010017472">
    <property type="protein sequence ID" value="CAJ0940547.1"/>
    <property type="molecule type" value="Genomic_DNA"/>
</dbReference>
<proteinExistence type="predicted"/>
<comment type="caution">
    <text evidence="11">The sequence shown here is derived from an EMBL/GenBank/DDBJ whole genome shotgun (WGS) entry which is preliminary data.</text>
</comment>
<keyword evidence="2" id="KW-0813">Transport</keyword>
<evidence type="ECO:0000256" key="6">
    <source>
        <dbReference type="ARBA" id="ARBA00023054"/>
    </source>
</evidence>
<reference evidence="11" key="1">
    <citation type="submission" date="2023-07" db="EMBL/GenBank/DDBJ databases">
        <authorList>
            <person name="Stuckert A."/>
        </authorList>
    </citation>
    <scope>NUCLEOTIDE SEQUENCE</scope>
</reference>
<organism evidence="11 12">
    <name type="scientific">Ranitomeya imitator</name>
    <name type="common">mimic poison frog</name>
    <dbReference type="NCBI Taxonomy" id="111125"/>
    <lineage>
        <taxon>Eukaryota</taxon>
        <taxon>Metazoa</taxon>
        <taxon>Chordata</taxon>
        <taxon>Craniata</taxon>
        <taxon>Vertebrata</taxon>
        <taxon>Euteleostomi</taxon>
        <taxon>Amphibia</taxon>
        <taxon>Batrachia</taxon>
        <taxon>Anura</taxon>
        <taxon>Neobatrachia</taxon>
        <taxon>Hyloidea</taxon>
        <taxon>Dendrobatidae</taxon>
        <taxon>Dendrobatinae</taxon>
        <taxon>Ranitomeya</taxon>
    </lineage>
</organism>
<dbReference type="Gene3D" id="1.20.5.110">
    <property type="match status" value="1"/>
</dbReference>
<evidence type="ECO:0000256" key="7">
    <source>
        <dbReference type="ARBA" id="ARBA00023136"/>
    </source>
</evidence>
<dbReference type="Pfam" id="PF12352">
    <property type="entry name" value="V-SNARE_C"/>
    <property type="match status" value="1"/>
</dbReference>
<dbReference type="CDD" id="cd15890">
    <property type="entry name" value="SNARE_Vti1b"/>
    <property type="match status" value="1"/>
</dbReference>
<evidence type="ECO:0000256" key="8">
    <source>
        <dbReference type="SAM" id="Coils"/>
    </source>
</evidence>
<feature type="transmembrane region" description="Helical" evidence="9">
    <location>
        <begin position="128"/>
        <end position="147"/>
    </location>
</feature>
<keyword evidence="4" id="KW-0653">Protein transport</keyword>
<keyword evidence="5 9" id="KW-1133">Transmembrane helix</keyword>
<evidence type="ECO:0000256" key="5">
    <source>
        <dbReference type="ARBA" id="ARBA00022989"/>
    </source>
</evidence>
<comment type="subcellular location">
    <subcellularLocation>
        <location evidence="1">Membrane</location>
        <topology evidence="1">Single-pass type IV membrane protein</topology>
    </subcellularLocation>
</comment>
<evidence type="ECO:0000313" key="11">
    <source>
        <dbReference type="EMBL" id="CAJ0940547.1"/>
    </source>
</evidence>
<name>A0ABN9LJK1_9NEOB</name>
<dbReference type="SMART" id="SM00397">
    <property type="entry name" value="t_SNARE"/>
    <property type="match status" value="1"/>
</dbReference>
<evidence type="ECO:0000256" key="4">
    <source>
        <dbReference type="ARBA" id="ARBA00022927"/>
    </source>
</evidence>
<feature type="coiled-coil region" evidence="8">
    <location>
        <begin position="85"/>
        <end position="112"/>
    </location>
</feature>
<keyword evidence="7 9" id="KW-0472">Membrane</keyword>
<evidence type="ECO:0000313" key="12">
    <source>
        <dbReference type="Proteomes" id="UP001176940"/>
    </source>
</evidence>
<evidence type="ECO:0000256" key="9">
    <source>
        <dbReference type="SAM" id="Phobius"/>
    </source>
</evidence>
<accession>A0ABN9LJK1</accession>
<dbReference type="PANTHER" id="PTHR21230">
    <property type="entry name" value="VESICLE TRANSPORT V-SNARE PROTEIN VTI1-RELATED"/>
    <property type="match status" value="1"/>
</dbReference>
<protein>
    <recommendedName>
        <fullName evidence="10">t-SNARE coiled-coil homology domain-containing protein</fullName>
    </recommendedName>
</protein>
<sequence>MSNKMRSYRKGLGDLQRDAKNANIGFGNDDGRKGFYSIENEQRATLDPQRSLILQGHESLNRTTDSIARSHRIAAETDAIGHNIVEELGGQREQLERTKDRLINTGENLSKSRKILRSMSRKIVTNKLLLSIIIILELAILGGVVYVKFFRKTETAPKHDVATPMLHSRYGVLWMQLCIRSPPNTTSFVSTKPFYFGFIRPYDILPIFFWIIQMLSSKLQTGPDMYWLKQEDMSSTAGSESLAA</sequence>
<keyword evidence="3 9" id="KW-0812">Transmembrane</keyword>
<dbReference type="Proteomes" id="UP001176940">
    <property type="component" value="Unassembled WGS sequence"/>
</dbReference>